<sequence>MFSKLSAVIKSAYAAITLNRVTVAFFVFSLVHCFSQGIIQSLLYAVDTEFVGVVNEIVHASRIPLKNMTYLEGSSNHWTLRMCTNIPHGQAQDPCAVVFQSGVDVNDDPDAVEFDTIASTSILEGYTQGFSISTSRDSTNQSTGVTIKLNAAPSVFLSHQCAQILVYPQQVLQNSVREDMTFIFFQFWLLGVSVFAVSRGSIPHMITALGSRFLIAAWSGYIVIYRTKNQADIFREIVSAPGTPCGVELFPTYFTTRHAYNIADAILSFTALFLAGLLSWNILKVFKAQSFKRVGAPEHVIRIYKFFMAVQAVLQLEVFVLVVATSLWADVLSRTAISLISAHTPIYNALVIATTVLVIPWIALGWYGVRRERKGLMISFLAVGFFFISGWAIMFYSIVYRWSFLQWPYLGCFTVASFILIFASMALGTICWRNFDKGLAEYLNAEDALADLNFTPEVFHNSDVEKSGEKSKDFYAYDEPDFPLATFHSGMLSGGETMRSDELRIPTPVRGPPPSYEKPYITPGRF</sequence>
<keyword evidence="2" id="KW-1133">Transmembrane helix</keyword>
<gene>
    <name evidence="3" type="ORF">DFH08DRAFT_66657</name>
</gene>
<keyword evidence="2" id="KW-0472">Membrane</keyword>
<feature type="transmembrane region" description="Helical" evidence="2">
    <location>
        <begin position="376"/>
        <end position="400"/>
    </location>
</feature>
<feature type="transmembrane region" description="Helical" evidence="2">
    <location>
        <begin position="349"/>
        <end position="369"/>
    </location>
</feature>
<protein>
    <submittedName>
        <fullName evidence="3">Uncharacterized protein</fullName>
    </submittedName>
</protein>
<feature type="transmembrane region" description="Helical" evidence="2">
    <location>
        <begin position="303"/>
        <end position="329"/>
    </location>
</feature>
<name>A0AAD7AAR3_9AGAR</name>
<dbReference type="Proteomes" id="UP001218218">
    <property type="component" value="Unassembled WGS sequence"/>
</dbReference>
<evidence type="ECO:0000313" key="4">
    <source>
        <dbReference type="Proteomes" id="UP001218218"/>
    </source>
</evidence>
<dbReference type="PANTHER" id="PTHR34391">
    <property type="entry name" value="UPF0658 GOLGI APPARATUS MEMBRANE PROTEIN C1952.10C-RELATED"/>
    <property type="match status" value="1"/>
</dbReference>
<evidence type="ECO:0000256" key="1">
    <source>
        <dbReference type="SAM" id="MobiDB-lite"/>
    </source>
</evidence>
<feature type="region of interest" description="Disordered" evidence="1">
    <location>
        <begin position="503"/>
        <end position="526"/>
    </location>
</feature>
<feature type="transmembrane region" description="Helical" evidence="2">
    <location>
        <begin position="180"/>
        <end position="198"/>
    </location>
</feature>
<proteinExistence type="predicted"/>
<reference evidence="3" key="1">
    <citation type="submission" date="2023-03" db="EMBL/GenBank/DDBJ databases">
        <title>Massive genome expansion in bonnet fungi (Mycena s.s.) driven by repeated elements and novel gene families across ecological guilds.</title>
        <authorList>
            <consortium name="Lawrence Berkeley National Laboratory"/>
            <person name="Harder C.B."/>
            <person name="Miyauchi S."/>
            <person name="Viragh M."/>
            <person name="Kuo A."/>
            <person name="Thoen E."/>
            <person name="Andreopoulos B."/>
            <person name="Lu D."/>
            <person name="Skrede I."/>
            <person name="Drula E."/>
            <person name="Henrissat B."/>
            <person name="Morin E."/>
            <person name="Kohler A."/>
            <person name="Barry K."/>
            <person name="LaButti K."/>
            <person name="Morin E."/>
            <person name="Salamov A."/>
            <person name="Lipzen A."/>
            <person name="Mereny Z."/>
            <person name="Hegedus B."/>
            <person name="Baldrian P."/>
            <person name="Stursova M."/>
            <person name="Weitz H."/>
            <person name="Taylor A."/>
            <person name="Grigoriev I.V."/>
            <person name="Nagy L.G."/>
            <person name="Martin F."/>
            <person name="Kauserud H."/>
        </authorList>
    </citation>
    <scope>NUCLEOTIDE SEQUENCE</scope>
    <source>
        <strain evidence="3">CBHHK002</strain>
    </source>
</reference>
<keyword evidence="2" id="KW-0812">Transmembrane</keyword>
<comment type="caution">
    <text evidence="3">The sequence shown here is derived from an EMBL/GenBank/DDBJ whole genome shotgun (WGS) entry which is preliminary data.</text>
</comment>
<dbReference type="AlphaFoldDB" id="A0AAD7AAR3"/>
<feature type="transmembrane region" description="Helical" evidence="2">
    <location>
        <begin position="406"/>
        <end position="427"/>
    </location>
</feature>
<dbReference type="PANTHER" id="PTHR34391:SF2">
    <property type="entry name" value="TRP C-TERMINAL DOMAIN-CONTAINING PROTEIN"/>
    <property type="match status" value="1"/>
</dbReference>
<dbReference type="InterPro" id="IPR040410">
    <property type="entry name" value="UPF0658_Golgi"/>
</dbReference>
<dbReference type="EMBL" id="JARIHO010000011">
    <property type="protein sequence ID" value="KAJ7353552.1"/>
    <property type="molecule type" value="Genomic_DNA"/>
</dbReference>
<keyword evidence="4" id="KW-1185">Reference proteome</keyword>
<feature type="transmembrane region" description="Helical" evidence="2">
    <location>
        <begin position="205"/>
        <end position="224"/>
    </location>
</feature>
<dbReference type="GO" id="GO:0005794">
    <property type="term" value="C:Golgi apparatus"/>
    <property type="evidence" value="ECO:0007669"/>
    <property type="project" value="TreeGrafter"/>
</dbReference>
<accession>A0AAD7AAR3</accession>
<feature type="transmembrane region" description="Helical" evidence="2">
    <location>
        <begin position="259"/>
        <end position="283"/>
    </location>
</feature>
<evidence type="ECO:0000256" key="2">
    <source>
        <dbReference type="SAM" id="Phobius"/>
    </source>
</evidence>
<organism evidence="3 4">
    <name type="scientific">Mycena albidolilacea</name>
    <dbReference type="NCBI Taxonomy" id="1033008"/>
    <lineage>
        <taxon>Eukaryota</taxon>
        <taxon>Fungi</taxon>
        <taxon>Dikarya</taxon>
        <taxon>Basidiomycota</taxon>
        <taxon>Agaricomycotina</taxon>
        <taxon>Agaricomycetes</taxon>
        <taxon>Agaricomycetidae</taxon>
        <taxon>Agaricales</taxon>
        <taxon>Marasmiineae</taxon>
        <taxon>Mycenaceae</taxon>
        <taxon>Mycena</taxon>
    </lineage>
</organism>
<evidence type="ECO:0000313" key="3">
    <source>
        <dbReference type="EMBL" id="KAJ7353552.1"/>
    </source>
</evidence>